<evidence type="ECO:0000313" key="4">
    <source>
        <dbReference type="Proteomes" id="UP000758603"/>
    </source>
</evidence>
<comment type="caution">
    <text evidence="3">The sequence shown here is derived from an EMBL/GenBank/DDBJ whole genome shotgun (WGS) entry which is preliminary data.</text>
</comment>
<dbReference type="EMBL" id="JAGPXC010000004">
    <property type="protein sequence ID" value="KAH6654299.1"/>
    <property type="molecule type" value="Genomic_DNA"/>
</dbReference>
<feature type="transmembrane region" description="Helical" evidence="2">
    <location>
        <begin position="46"/>
        <end position="68"/>
    </location>
</feature>
<keyword evidence="2" id="KW-1133">Transmembrane helix</keyword>
<evidence type="ECO:0000256" key="2">
    <source>
        <dbReference type="SAM" id="Phobius"/>
    </source>
</evidence>
<feature type="transmembrane region" description="Helical" evidence="2">
    <location>
        <begin position="80"/>
        <end position="105"/>
    </location>
</feature>
<sequence>MDHQEPMDEAEAPDAQQQDEEPEEPENQPEATTMAGWTLNSKPVPFPFNMTTTALCAILQCLLVLGNLEFEHRLLFRYQIWRYLFHVVPRVLLSIALAFLSTLLYERILAYEEGYFRLLWNAAIVEPQRLMIRLIAKMWDVDIEIPAREEANRLRELHEMWRMLQLGKDGRSSPTAASIYETLAEAWETLVNVGVVVELEVARRLSRDGLLWVLKWSQMSGWQEVTSFINEDKIWVETAADPEDLWAPLHRIVGQVFLQLLVATVLLQVMFFYRFRLQEAQGIYEDDDMYEELRPKATFLRATAMHLFTYTAYQIIQFAIPDHVRTAVPGHVLKLETVQWLRTRTFKNFCLAPGSFSRLDMRGGACLEDLGWVVATPILTLAVHLAVRYVMRWFVRIGWWMADSIFEWQTLYIHFAVEQIKLIFLEQMDADLGLDDQVKSRALVSFFFPGSGPMAMMVPGGYDAERVWGADENENNGGNEGVD</sequence>
<organism evidence="3 4">
    <name type="scientific">Truncatella angustata</name>
    <dbReference type="NCBI Taxonomy" id="152316"/>
    <lineage>
        <taxon>Eukaryota</taxon>
        <taxon>Fungi</taxon>
        <taxon>Dikarya</taxon>
        <taxon>Ascomycota</taxon>
        <taxon>Pezizomycotina</taxon>
        <taxon>Sordariomycetes</taxon>
        <taxon>Xylariomycetidae</taxon>
        <taxon>Amphisphaeriales</taxon>
        <taxon>Sporocadaceae</taxon>
        <taxon>Truncatella</taxon>
    </lineage>
</organism>
<keyword evidence="2" id="KW-0472">Membrane</keyword>
<dbReference type="RefSeq" id="XP_045958569.1">
    <property type="nucleotide sequence ID" value="XM_046107304.1"/>
</dbReference>
<feature type="region of interest" description="Disordered" evidence="1">
    <location>
        <begin position="1"/>
        <end position="31"/>
    </location>
</feature>
<dbReference type="AlphaFoldDB" id="A0A9P8ULB2"/>
<dbReference type="GeneID" id="70136195"/>
<feature type="transmembrane region" description="Helical" evidence="2">
    <location>
        <begin position="370"/>
        <end position="391"/>
    </location>
</feature>
<dbReference type="OrthoDB" id="4720873at2759"/>
<evidence type="ECO:0000256" key="1">
    <source>
        <dbReference type="SAM" id="MobiDB-lite"/>
    </source>
</evidence>
<dbReference type="Proteomes" id="UP000758603">
    <property type="component" value="Unassembled WGS sequence"/>
</dbReference>
<accession>A0A9P8ULB2</accession>
<feature type="compositionally biased region" description="Acidic residues" evidence="1">
    <location>
        <begin position="7"/>
        <end position="27"/>
    </location>
</feature>
<keyword evidence="4" id="KW-1185">Reference proteome</keyword>
<feature type="transmembrane region" description="Helical" evidence="2">
    <location>
        <begin position="252"/>
        <end position="273"/>
    </location>
</feature>
<name>A0A9P8ULB2_9PEZI</name>
<feature type="transmembrane region" description="Helical" evidence="2">
    <location>
        <begin position="299"/>
        <end position="320"/>
    </location>
</feature>
<evidence type="ECO:0000313" key="3">
    <source>
        <dbReference type="EMBL" id="KAH6654299.1"/>
    </source>
</evidence>
<protein>
    <submittedName>
        <fullName evidence="3">Uncharacterized protein</fullName>
    </submittedName>
</protein>
<proteinExistence type="predicted"/>
<reference evidence="3" key="1">
    <citation type="journal article" date="2021" name="Nat. Commun.">
        <title>Genetic determinants of endophytism in the Arabidopsis root mycobiome.</title>
        <authorList>
            <person name="Mesny F."/>
            <person name="Miyauchi S."/>
            <person name="Thiergart T."/>
            <person name="Pickel B."/>
            <person name="Atanasova L."/>
            <person name="Karlsson M."/>
            <person name="Huettel B."/>
            <person name="Barry K.W."/>
            <person name="Haridas S."/>
            <person name="Chen C."/>
            <person name="Bauer D."/>
            <person name="Andreopoulos W."/>
            <person name="Pangilinan J."/>
            <person name="LaButti K."/>
            <person name="Riley R."/>
            <person name="Lipzen A."/>
            <person name="Clum A."/>
            <person name="Drula E."/>
            <person name="Henrissat B."/>
            <person name="Kohler A."/>
            <person name="Grigoriev I.V."/>
            <person name="Martin F.M."/>
            <person name="Hacquard S."/>
        </authorList>
    </citation>
    <scope>NUCLEOTIDE SEQUENCE</scope>
    <source>
        <strain evidence="3">MPI-SDFR-AT-0073</strain>
    </source>
</reference>
<gene>
    <name evidence="3" type="ORF">BKA67DRAFT_658606</name>
</gene>
<keyword evidence="2" id="KW-0812">Transmembrane</keyword>